<proteinExistence type="predicted"/>
<comment type="caution">
    <text evidence="1">The sequence shown here is derived from an EMBL/GenBank/DDBJ whole genome shotgun (WGS) entry which is preliminary data.</text>
</comment>
<name>A0A699X0E2_TANCI</name>
<accession>A0A699X0E2</accession>
<organism evidence="1">
    <name type="scientific">Tanacetum cinerariifolium</name>
    <name type="common">Dalmatian daisy</name>
    <name type="synonym">Chrysanthemum cinerariifolium</name>
    <dbReference type="NCBI Taxonomy" id="118510"/>
    <lineage>
        <taxon>Eukaryota</taxon>
        <taxon>Viridiplantae</taxon>
        <taxon>Streptophyta</taxon>
        <taxon>Embryophyta</taxon>
        <taxon>Tracheophyta</taxon>
        <taxon>Spermatophyta</taxon>
        <taxon>Magnoliopsida</taxon>
        <taxon>eudicotyledons</taxon>
        <taxon>Gunneridae</taxon>
        <taxon>Pentapetalae</taxon>
        <taxon>asterids</taxon>
        <taxon>campanulids</taxon>
        <taxon>Asterales</taxon>
        <taxon>Asteraceae</taxon>
        <taxon>Asteroideae</taxon>
        <taxon>Anthemideae</taxon>
        <taxon>Anthemidinae</taxon>
        <taxon>Tanacetum</taxon>
    </lineage>
</organism>
<evidence type="ECO:0000313" key="1">
    <source>
        <dbReference type="EMBL" id="GFD53245.1"/>
    </source>
</evidence>
<dbReference type="EMBL" id="BKCJ011791883">
    <property type="protein sequence ID" value="GFD53245.1"/>
    <property type="molecule type" value="Genomic_DNA"/>
</dbReference>
<gene>
    <name evidence="1" type="ORF">Tci_925214</name>
</gene>
<reference evidence="1" key="1">
    <citation type="journal article" date="2019" name="Sci. Rep.">
        <title>Draft genome of Tanacetum cinerariifolium, the natural source of mosquito coil.</title>
        <authorList>
            <person name="Yamashiro T."/>
            <person name="Shiraishi A."/>
            <person name="Satake H."/>
            <person name="Nakayama K."/>
        </authorList>
    </citation>
    <scope>NUCLEOTIDE SEQUENCE</scope>
</reference>
<dbReference type="AlphaFoldDB" id="A0A699X0E2"/>
<sequence length="69" mass="7743">MDTVASHHMTFSHDLFTSLKEWNGIVKLGDYAKNLISLSTLPKNCLKYYGEGKWVKVSKGALVLMKGKL</sequence>
<protein>
    <submittedName>
        <fullName evidence="1">Retrovirus-related Pol polyprotein from transposon TNT 1-94</fullName>
    </submittedName>
</protein>